<protein>
    <submittedName>
        <fullName evidence="1">Uncharacterized protein</fullName>
    </submittedName>
</protein>
<gene>
    <name evidence="1" type="ORF">POPTR_018G142000</name>
</gene>
<accession>B9IN69</accession>
<dbReference type="STRING" id="3694.B9IN69"/>
<dbReference type="InterPro" id="IPR014347">
    <property type="entry name" value="Tautomerase/MIF_sf"/>
</dbReference>
<evidence type="ECO:0000313" key="1">
    <source>
        <dbReference type="EMBL" id="PNS94344.1"/>
    </source>
</evidence>
<dbReference type="GO" id="GO:0050178">
    <property type="term" value="F:phenylpyruvate tautomerase activity"/>
    <property type="evidence" value="ECO:0000318"/>
    <property type="project" value="GO_Central"/>
</dbReference>
<reference evidence="1 2" key="1">
    <citation type="journal article" date="2006" name="Science">
        <title>The genome of black cottonwood, Populus trichocarpa (Torr. &amp; Gray).</title>
        <authorList>
            <person name="Tuskan G.A."/>
            <person name="Difazio S."/>
            <person name="Jansson S."/>
            <person name="Bohlmann J."/>
            <person name="Grigoriev I."/>
            <person name="Hellsten U."/>
            <person name="Putnam N."/>
            <person name="Ralph S."/>
            <person name="Rombauts S."/>
            <person name="Salamov A."/>
            <person name="Schein J."/>
            <person name="Sterck L."/>
            <person name="Aerts A."/>
            <person name="Bhalerao R.R."/>
            <person name="Bhalerao R.P."/>
            <person name="Blaudez D."/>
            <person name="Boerjan W."/>
            <person name="Brun A."/>
            <person name="Brunner A."/>
            <person name="Busov V."/>
            <person name="Campbell M."/>
            <person name="Carlson J."/>
            <person name="Chalot M."/>
            <person name="Chapman J."/>
            <person name="Chen G.L."/>
            <person name="Cooper D."/>
            <person name="Coutinho P.M."/>
            <person name="Couturier J."/>
            <person name="Covert S."/>
            <person name="Cronk Q."/>
            <person name="Cunningham R."/>
            <person name="Davis J."/>
            <person name="Degroeve S."/>
            <person name="Dejardin A."/>
            <person name="Depamphilis C."/>
            <person name="Detter J."/>
            <person name="Dirks B."/>
            <person name="Dubchak I."/>
            <person name="Duplessis S."/>
            <person name="Ehlting J."/>
            <person name="Ellis B."/>
            <person name="Gendler K."/>
            <person name="Goodstein D."/>
            <person name="Gribskov M."/>
            <person name="Grimwood J."/>
            <person name="Groover A."/>
            <person name="Gunter L."/>
            <person name="Hamberger B."/>
            <person name="Heinze B."/>
            <person name="Helariutta Y."/>
            <person name="Henrissat B."/>
            <person name="Holligan D."/>
            <person name="Holt R."/>
            <person name="Huang W."/>
            <person name="Islam-Faridi N."/>
            <person name="Jones S."/>
            <person name="Jones-Rhoades M."/>
            <person name="Jorgensen R."/>
            <person name="Joshi C."/>
            <person name="Kangasjarvi J."/>
            <person name="Karlsson J."/>
            <person name="Kelleher C."/>
            <person name="Kirkpatrick R."/>
            <person name="Kirst M."/>
            <person name="Kohler A."/>
            <person name="Kalluri U."/>
            <person name="Larimer F."/>
            <person name="Leebens-Mack J."/>
            <person name="Leple J.C."/>
            <person name="Locascio P."/>
            <person name="Lou Y."/>
            <person name="Lucas S."/>
            <person name="Martin F."/>
            <person name="Montanini B."/>
            <person name="Napoli C."/>
            <person name="Nelson D.R."/>
            <person name="Nelson C."/>
            <person name="Nieminen K."/>
            <person name="Nilsson O."/>
            <person name="Pereda V."/>
            <person name="Peter G."/>
            <person name="Philippe R."/>
            <person name="Pilate G."/>
            <person name="Poliakov A."/>
            <person name="Razumovskaya J."/>
            <person name="Richardson P."/>
            <person name="Rinaldi C."/>
            <person name="Ritland K."/>
            <person name="Rouze P."/>
            <person name="Ryaboy D."/>
            <person name="Schmutz J."/>
            <person name="Schrader J."/>
            <person name="Segerman B."/>
            <person name="Shin H."/>
            <person name="Siddiqui A."/>
            <person name="Sterky F."/>
            <person name="Terry A."/>
            <person name="Tsai C.J."/>
            <person name="Uberbacher E."/>
            <person name="Unneberg P."/>
            <person name="Vahala J."/>
            <person name="Wall K."/>
            <person name="Wessler S."/>
            <person name="Yang G."/>
            <person name="Yin T."/>
            <person name="Douglas C."/>
            <person name="Marra M."/>
            <person name="Sandberg G."/>
            <person name="Van de Peer Y."/>
            <person name="Rokhsar D."/>
        </authorList>
    </citation>
    <scope>NUCLEOTIDE SEQUENCE [LARGE SCALE GENOMIC DNA]</scope>
    <source>
        <strain evidence="2">cv. Nisqually</strain>
    </source>
</reference>
<dbReference type="eggNOG" id="KOG1759">
    <property type="taxonomic scope" value="Eukaryota"/>
</dbReference>
<name>B9IN69_POPTR</name>
<dbReference type="Gene3D" id="3.30.429.10">
    <property type="entry name" value="Macrophage Migration Inhibitory Factor"/>
    <property type="match status" value="1"/>
</dbReference>
<dbReference type="EMBL" id="CM009307">
    <property type="protein sequence ID" value="PNS94344.1"/>
    <property type="molecule type" value="Genomic_DNA"/>
</dbReference>
<proteinExistence type="predicted"/>
<keyword evidence="2" id="KW-1185">Reference proteome</keyword>
<dbReference type="SUPFAM" id="SSF55331">
    <property type="entry name" value="Tautomerase/MIF"/>
    <property type="match status" value="1"/>
</dbReference>
<dbReference type="GO" id="GO:0005615">
    <property type="term" value="C:extracellular space"/>
    <property type="evidence" value="ECO:0000318"/>
    <property type="project" value="GO_Central"/>
</dbReference>
<feature type="non-terminal residue" evidence="1">
    <location>
        <position position="1"/>
    </location>
</feature>
<sequence>YVMVVMHVGVLIVLAGAGAPAAFAEVVSVGGLGKSLSTHSSRLFIKFFDSPRLFFGFNGSTF</sequence>
<evidence type="ECO:0000313" key="2">
    <source>
        <dbReference type="Proteomes" id="UP000006729"/>
    </source>
</evidence>
<dbReference type="InParanoid" id="B9IN69"/>
<dbReference type="AlphaFoldDB" id="B9IN69"/>
<dbReference type="HOGENOM" id="CLU_129906_5_0_1"/>
<dbReference type="Proteomes" id="UP000006729">
    <property type="component" value="Chromosome 18"/>
</dbReference>
<organism evidence="1 2">
    <name type="scientific">Populus trichocarpa</name>
    <name type="common">Western balsam poplar</name>
    <name type="synonym">Populus balsamifera subsp. trichocarpa</name>
    <dbReference type="NCBI Taxonomy" id="3694"/>
    <lineage>
        <taxon>Eukaryota</taxon>
        <taxon>Viridiplantae</taxon>
        <taxon>Streptophyta</taxon>
        <taxon>Embryophyta</taxon>
        <taxon>Tracheophyta</taxon>
        <taxon>Spermatophyta</taxon>
        <taxon>Magnoliopsida</taxon>
        <taxon>eudicotyledons</taxon>
        <taxon>Gunneridae</taxon>
        <taxon>Pentapetalae</taxon>
        <taxon>rosids</taxon>
        <taxon>fabids</taxon>
        <taxon>Malpighiales</taxon>
        <taxon>Salicaceae</taxon>
        <taxon>Saliceae</taxon>
        <taxon>Populus</taxon>
    </lineage>
</organism>